<comment type="subcellular location">
    <subcellularLocation>
        <location evidence="1">Membrane</location>
        <topology evidence="1">Multi-pass membrane protein</topology>
    </subcellularLocation>
</comment>
<feature type="transmembrane region" description="Helical" evidence="7">
    <location>
        <begin position="547"/>
        <end position="569"/>
    </location>
</feature>
<evidence type="ECO:0000256" key="2">
    <source>
        <dbReference type="ARBA" id="ARBA00022448"/>
    </source>
</evidence>
<evidence type="ECO:0000256" key="7">
    <source>
        <dbReference type="SAM" id="Phobius"/>
    </source>
</evidence>
<feature type="transmembrane region" description="Helical" evidence="7">
    <location>
        <begin position="397"/>
        <end position="416"/>
    </location>
</feature>
<accession>A0A438NIU6</accession>
<feature type="transmembrane region" description="Helical" evidence="7">
    <location>
        <begin position="58"/>
        <end position="77"/>
    </location>
</feature>
<dbReference type="GO" id="GO:0005886">
    <property type="term" value="C:plasma membrane"/>
    <property type="evidence" value="ECO:0007669"/>
    <property type="project" value="TreeGrafter"/>
</dbReference>
<evidence type="ECO:0000313" key="9">
    <source>
        <dbReference type="EMBL" id="RVX75648.1"/>
    </source>
</evidence>
<feature type="transmembrane region" description="Helical" evidence="7">
    <location>
        <begin position="97"/>
        <end position="114"/>
    </location>
</feature>
<dbReference type="CDD" id="cd06179">
    <property type="entry name" value="MFS_TRI12_like"/>
    <property type="match status" value="1"/>
</dbReference>
<dbReference type="EMBL" id="NAJM01000001">
    <property type="protein sequence ID" value="RVX75648.1"/>
    <property type="molecule type" value="Genomic_DNA"/>
</dbReference>
<name>A0A438NIU6_EXOME</name>
<sequence>MAWDGTKATDAGAGGVSPETETKNHPTSLLEHAENGSNDLQNSAFDADAEPELHARTYIALAAMVLLNYIQVLALQGPPAVLTFIGIDLDNAVQATWIPNALVLVQAVIGPIISNASDLFQTRKEILVGACILSFIGAAIAPGSTNIYRLIGANILIGFGFATVPLAYSVPSEILPRRWRPIAQALVNVAALLATVSGPLLIGALTQRNPHTGWRIFYWIQTGIWGLTAVGLFIGYHPPRRQTDLDHLSNWEKLRSIDLIGCGLLTLGLTLFLTGTSLGGVIYPWRNARVLATLITGILGLAAFGIYEWKGTETGILHHDLFRGGRHQGGTFALCVALIFIEGVMIFAFVIFYPVMSGMFTTEPFEIVVRSEPYFVAALITTVFWGYYSSRLQTIRTPMVAGFVIMTAGLVGWTTIQPGDSISAMAFAGVSGIGFGGPLILAVTGAQLTTPHRLIATATACTTSSRAVAAGIFTAIFAATFNSHYSSNLPEYVANSAKEGGLPVEFIPAFTQAIINKNTTGLNEIPGIGPEIIDLGMQAVKQATADSIRIVFIIAVPFGVIGAIASCFLGDLKKTMNYRVDAPVEKLTPKHDRGGERGGHM</sequence>
<feature type="domain" description="Major facilitator superfamily (MFS) profile" evidence="8">
    <location>
        <begin position="57"/>
        <end position="574"/>
    </location>
</feature>
<feature type="transmembrane region" description="Helical" evidence="7">
    <location>
        <begin position="289"/>
        <end position="309"/>
    </location>
</feature>
<dbReference type="OrthoDB" id="2587356at2759"/>
<dbReference type="Proteomes" id="UP000288859">
    <property type="component" value="Unassembled WGS sequence"/>
</dbReference>
<dbReference type="PANTHER" id="PTHR23501:SF195">
    <property type="entry name" value="PEP5"/>
    <property type="match status" value="1"/>
</dbReference>
<dbReference type="InterPro" id="IPR010573">
    <property type="entry name" value="MFS_Str1/Tri12-like"/>
</dbReference>
<dbReference type="PROSITE" id="PS50850">
    <property type="entry name" value="MFS"/>
    <property type="match status" value="1"/>
</dbReference>
<feature type="transmembrane region" description="Helical" evidence="7">
    <location>
        <begin position="330"/>
        <end position="353"/>
    </location>
</feature>
<dbReference type="Gene3D" id="1.20.1250.20">
    <property type="entry name" value="MFS general substrate transporter like domains"/>
    <property type="match status" value="1"/>
</dbReference>
<proteinExistence type="predicted"/>
<keyword evidence="2" id="KW-0813">Transport</keyword>
<feature type="transmembrane region" description="Helical" evidence="7">
    <location>
        <begin position="373"/>
        <end position="390"/>
    </location>
</feature>
<reference evidence="9 10" key="1">
    <citation type="submission" date="2017-03" db="EMBL/GenBank/DDBJ databases">
        <title>Genomes of endolithic fungi from Antarctica.</title>
        <authorList>
            <person name="Coleine C."/>
            <person name="Masonjones S."/>
            <person name="Stajich J.E."/>
        </authorList>
    </citation>
    <scope>NUCLEOTIDE SEQUENCE [LARGE SCALE GENOMIC DNA]</scope>
    <source>
        <strain evidence="9 10">CCFEE 6314</strain>
    </source>
</reference>
<evidence type="ECO:0000256" key="1">
    <source>
        <dbReference type="ARBA" id="ARBA00004141"/>
    </source>
</evidence>
<keyword evidence="5 7" id="KW-0472">Membrane</keyword>
<dbReference type="SUPFAM" id="SSF103473">
    <property type="entry name" value="MFS general substrate transporter"/>
    <property type="match status" value="1"/>
</dbReference>
<comment type="caution">
    <text evidence="9">The sequence shown here is derived from an EMBL/GenBank/DDBJ whole genome shotgun (WGS) entry which is preliminary data.</text>
</comment>
<evidence type="ECO:0000259" key="8">
    <source>
        <dbReference type="PROSITE" id="PS50850"/>
    </source>
</evidence>
<keyword evidence="3 7" id="KW-0812">Transmembrane</keyword>
<evidence type="ECO:0000256" key="4">
    <source>
        <dbReference type="ARBA" id="ARBA00022989"/>
    </source>
</evidence>
<gene>
    <name evidence="9" type="ORF">B0A52_00004</name>
</gene>
<dbReference type="GO" id="GO:0022857">
    <property type="term" value="F:transmembrane transporter activity"/>
    <property type="evidence" value="ECO:0007669"/>
    <property type="project" value="InterPro"/>
</dbReference>
<feature type="region of interest" description="Disordered" evidence="6">
    <location>
        <begin position="1"/>
        <end position="34"/>
    </location>
</feature>
<keyword evidence="4 7" id="KW-1133">Transmembrane helix</keyword>
<dbReference type="InterPro" id="IPR036259">
    <property type="entry name" value="MFS_trans_sf"/>
</dbReference>
<evidence type="ECO:0000256" key="6">
    <source>
        <dbReference type="SAM" id="MobiDB-lite"/>
    </source>
</evidence>
<feature type="transmembrane region" description="Helical" evidence="7">
    <location>
        <begin position="257"/>
        <end position="283"/>
    </location>
</feature>
<feature type="compositionally biased region" description="Low complexity" evidence="6">
    <location>
        <begin position="1"/>
        <end position="11"/>
    </location>
</feature>
<feature type="transmembrane region" description="Helical" evidence="7">
    <location>
        <begin position="126"/>
        <end position="144"/>
    </location>
</feature>
<evidence type="ECO:0000256" key="3">
    <source>
        <dbReference type="ARBA" id="ARBA00022692"/>
    </source>
</evidence>
<dbReference type="AlphaFoldDB" id="A0A438NIU6"/>
<feature type="transmembrane region" description="Helical" evidence="7">
    <location>
        <begin position="454"/>
        <end position="481"/>
    </location>
</feature>
<dbReference type="InterPro" id="IPR020846">
    <property type="entry name" value="MFS_dom"/>
</dbReference>
<feature type="transmembrane region" description="Helical" evidence="7">
    <location>
        <begin position="216"/>
        <end position="236"/>
    </location>
</feature>
<dbReference type="Pfam" id="PF06609">
    <property type="entry name" value="TRI12"/>
    <property type="match status" value="1"/>
</dbReference>
<feature type="transmembrane region" description="Helical" evidence="7">
    <location>
        <begin position="182"/>
        <end position="204"/>
    </location>
</feature>
<evidence type="ECO:0000313" key="10">
    <source>
        <dbReference type="Proteomes" id="UP000288859"/>
    </source>
</evidence>
<dbReference type="PANTHER" id="PTHR23501">
    <property type="entry name" value="MAJOR FACILITATOR SUPERFAMILY"/>
    <property type="match status" value="1"/>
</dbReference>
<evidence type="ECO:0000256" key="5">
    <source>
        <dbReference type="ARBA" id="ARBA00023136"/>
    </source>
</evidence>
<dbReference type="VEuPathDB" id="FungiDB:PV10_06314"/>
<feature type="transmembrane region" description="Helical" evidence="7">
    <location>
        <begin position="150"/>
        <end position="170"/>
    </location>
</feature>
<organism evidence="9 10">
    <name type="scientific">Exophiala mesophila</name>
    <name type="common">Black yeast-like fungus</name>
    <dbReference type="NCBI Taxonomy" id="212818"/>
    <lineage>
        <taxon>Eukaryota</taxon>
        <taxon>Fungi</taxon>
        <taxon>Dikarya</taxon>
        <taxon>Ascomycota</taxon>
        <taxon>Pezizomycotina</taxon>
        <taxon>Eurotiomycetes</taxon>
        <taxon>Chaetothyriomycetidae</taxon>
        <taxon>Chaetothyriales</taxon>
        <taxon>Herpotrichiellaceae</taxon>
        <taxon>Exophiala</taxon>
    </lineage>
</organism>
<dbReference type="InterPro" id="IPR053791">
    <property type="entry name" value="MFS_Tri12-like"/>
</dbReference>
<feature type="transmembrane region" description="Helical" evidence="7">
    <location>
        <begin position="422"/>
        <end position="442"/>
    </location>
</feature>
<protein>
    <recommendedName>
        <fullName evidence="8">Major facilitator superfamily (MFS) profile domain-containing protein</fullName>
    </recommendedName>
</protein>